<proteinExistence type="predicted"/>
<dbReference type="AlphaFoldDB" id="A0A2T6KSA8"/>
<name>A0A2T6KSA8_9RHOB</name>
<feature type="signal peptide" evidence="1">
    <location>
        <begin position="1"/>
        <end position="20"/>
    </location>
</feature>
<evidence type="ECO:0000256" key="1">
    <source>
        <dbReference type="SAM" id="SignalP"/>
    </source>
</evidence>
<protein>
    <submittedName>
        <fullName evidence="2">Oxygen tolerance protein BatD</fullName>
    </submittedName>
</protein>
<evidence type="ECO:0000313" key="3">
    <source>
        <dbReference type="Proteomes" id="UP000244523"/>
    </source>
</evidence>
<feature type="chain" id="PRO_5015605385" evidence="1">
    <location>
        <begin position="21"/>
        <end position="410"/>
    </location>
</feature>
<reference evidence="2 3" key="1">
    <citation type="submission" date="2018-04" db="EMBL/GenBank/DDBJ databases">
        <title>Genomic Encyclopedia of Archaeal and Bacterial Type Strains, Phase II (KMG-II): from individual species to whole genera.</title>
        <authorList>
            <person name="Goeker M."/>
        </authorList>
    </citation>
    <scope>NUCLEOTIDE SEQUENCE [LARGE SCALE GENOMIC DNA]</scope>
    <source>
        <strain evidence="2 3">DSM 29955</strain>
    </source>
</reference>
<dbReference type="InterPro" id="IPR025738">
    <property type="entry name" value="BatD"/>
</dbReference>
<dbReference type="PANTHER" id="PTHR40940:SF2">
    <property type="entry name" value="BATD"/>
    <property type="match status" value="1"/>
</dbReference>
<gene>
    <name evidence="2" type="ORF">C8N45_1011029</name>
</gene>
<dbReference type="PANTHER" id="PTHR40940">
    <property type="entry name" value="PROTEIN BATD-RELATED"/>
    <property type="match status" value="1"/>
</dbReference>
<comment type="caution">
    <text evidence="2">The sequence shown here is derived from an EMBL/GenBank/DDBJ whole genome shotgun (WGS) entry which is preliminary data.</text>
</comment>
<sequence>MVMRFVILMLWVWLPMQSAAQSLTVDPDDLSLTVTLEELPATPMRQEMVLLTIHGIYKRHITLEKLEQPDLEGFNWMQLGQDHWFESMMDGRPVKNMRRRMALFPDKTGKLTIGAFRHNLTLLDEDNKWFEHTVQSEPVTLEVAPAQAGTDWWFPVRRLQVADNWSNPPDQLTEGAGVLRIIRVSALGASPDMIPPMPTLTSPSALIFAHPEKRLVDLTPYGPEAVAYWRWTITPTNGHSAILEPISFTYFDTVERQMRSVEISAQRVAFGDVTGGLPQAPAAPDPEVRMHPMLLFAVAALAFTVTMALLLRRQDISVAPLQGWLYRKRLLWQFNRAVARKDASALRRAAHALNAEHPPDPMRTALLSRLDSQLFGPAADMWDPREFSRDFRRSLRDLPLPTSPTKATSG</sequence>
<accession>A0A2T6KSA8</accession>
<keyword evidence="1" id="KW-0732">Signal</keyword>
<dbReference type="Proteomes" id="UP000244523">
    <property type="component" value="Unassembled WGS sequence"/>
</dbReference>
<evidence type="ECO:0000313" key="2">
    <source>
        <dbReference type="EMBL" id="PUB19431.1"/>
    </source>
</evidence>
<keyword evidence="3" id="KW-1185">Reference proteome</keyword>
<dbReference type="EMBL" id="QBUD01000001">
    <property type="protein sequence ID" value="PUB19431.1"/>
    <property type="molecule type" value="Genomic_DNA"/>
</dbReference>
<organism evidence="2 3">
    <name type="scientific">Yoonia sediminilitoris</name>
    <dbReference type="NCBI Taxonomy" id="1286148"/>
    <lineage>
        <taxon>Bacteria</taxon>
        <taxon>Pseudomonadati</taxon>
        <taxon>Pseudomonadota</taxon>
        <taxon>Alphaproteobacteria</taxon>
        <taxon>Rhodobacterales</taxon>
        <taxon>Paracoccaceae</taxon>
        <taxon>Yoonia</taxon>
    </lineage>
</organism>